<sequence length="330" mass="37802">MGVKNGKRGRYNNELEMSVADIVKEYREAKSKRNEIEILADLNDTVCPRIAFLLDLAGENVSAGMLASLKTGRTAGFVELWKESKEGKEAMELRERNHPELKEPEYYDIDLREIAGSEHEERADKTERCILCGAIIPEGRQVCPQCEAAERTEIPQEPLVKLKRPVEPAAMQEPHIMDSGERREFATGAVRDIQDGKGRCDLLPLDIVEELIGGQVLGNIQEFQETQSTYSLHCALYNFMEMRYRIVDGDASHYMAEMVLDVSKHFEEGAKKYGEYNWQKGIPVHCYIDSAVRHFLKWCRGDKDEPHDRAFVWNILCLLWTLKHIENAEV</sequence>
<protein>
    <submittedName>
        <fullName evidence="2">Zinc-ribbon domain protein</fullName>
    </submittedName>
</protein>
<feature type="domain" description="dATP/dGTP diphosphohydrolase N-terminal" evidence="1">
    <location>
        <begin position="255"/>
        <end position="324"/>
    </location>
</feature>
<evidence type="ECO:0000259" key="1">
    <source>
        <dbReference type="Pfam" id="PF18909"/>
    </source>
</evidence>
<proteinExistence type="predicted"/>
<accession>A0A8S5LMV0</accession>
<organism evidence="2">
    <name type="scientific">Siphoviridae sp. ctkyH28</name>
    <dbReference type="NCBI Taxonomy" id="2827585"/>
    <lineage>
        <taxon>Viruses</taxon>
        <taxon>Duplodnaviria</taxon>
        <taxon>Heunggongvirae</taxon>
        <taxon>Uroviricota</taxon>
        <taxon>Caudoviricetes</taxon>
    </lineage>
</organism>
<name>A0A8S5LMV0_9CAUD</name>
<reference evidence="2" key="1">
    <citation type="journal article" date="2021" name="Proc. Natl. Acad. Sci. U.S.A.">
        <title>A Catalog of Tens of Thousands of Viruses from Human Metagenomes Reveals Hidden Associations with Chronic Diseases.</title>
        <authorList>
            <person name="Tisza M.J."/>
            <person name="Buck C.B."/>
        </authorList>
    </citation>
    <scope>NUCLEOTIDE SEQUENCE</scope>
    <source>
        <strain evidence="2">CtkyH28</strain>
    </source>
</reference>
<evidence type="ECO:0000313" key="2">
    <source>
        <dbReference type="EMBL" id="DAD71203.1"/>
    </source>
</evidence>
<dbReference type="EMBL" id="BK015877">
    <property type="protein sequence ID" value="DAD71203.1"/>
    <property type="molecule type" value="Genomic_DNA"/>
</dbReference>
<dbReference type="Pfam" id="PF18909">
    <property type="entry name" value="dGTP_diPhyd_N"/>
    <property type="match status" value="1"/>
</dbReference>
<dbReference type="InterPro" id="IPR044038">
    <property type="entry name" value="dATP/dGTP_diPOhydrolase_N"/>
</dbReference>